<dbReference type="PANTHER" id="PTHR30329:SF21">
    <property type="entry name" value="LIPOPROTEIN YIAD-RELATED"/>
    <property type="match status" value="1"/>
</dbReference>
<gene>
    <name evidence="5" type="ORF">KP001_00495</name>
</gene>
<dbReference type="InterPro" id="IPR006665">
    <property type="entry name" value="OmpA-like"/>
</dbReference>
<accession>A0ABX8LLG1</accession>
<feature type="signal peptide" evidence="3">
    <location>
        <begin position="1"/>
        <end position="24"/>
    </location>
</feature>
<dbReference type="InterPro" id="IPR050330">
    <property type="entry name" value="Bact_OuterMem_StrucFunc"/>
</dbReference>
<organism evidence="5 6">
    <name type="scientific">Geomonas subterranea</name>
    <dbReference type="NCBI Taxonomy" id="2847989"/>
    <lineage>
        <taxon>Bacteria</taxon>
        <taxon>Pseudomonadati</taxon>
        <taxon>Thermodesulfobacteriota</taxon>
        <taxon>Desulfuromonadia</taxon>
        <taxon>Geobacterales</taxon>
        <taxon>Geobacteraceae</taxon>
        <taxon>Geomonas</taxon>
    </lineage>
</organism>
<dbReference type="Proteomes" id="UP000683559">
    <property type="component" value="Chromosome"/>
</dbReference>
<evidence type="ECO:0000313" key="5">
    <source>
        <dbReference type="EMBL" id="QXE91058.1"/>
    </source>
</evidence>
<evidence type="ECO:0000256" key="3">
    <source>
        <dbReference type="SAM" id="SignalP"/>
    </source>
</evidence>
<proteinExistence type="predicted"/>
<evidence type="ECO:0000256" key="2">
    <source>
        <dbReference type="PROSITE-ProRule" id="PRU00473"/>
    </source>
</evidence>
<dbReference type="PROSITE" id="PS51123">
    <property type="entry name" value="OMPA_2"/>
    <property type="match status" value="1"/>
</dbReference>
<dbReference type="PANTHER" id="PTHR30329">
    <property type="entry name" value="STATOR ELEMENT OF FLAGELLAR MOTOR COMPLEX"/>
    <property type="match status" value="1"/>
</dbReference>
<reference evidence="5 6" key="1">
    <citation type="submission" date="2021-06" db="EMBL/GenBank/DDBJ databases">
        <title>Gemonas diversity in paddy soil.</title>
        <authorList>
            <person name="Liu G."/>
        </authorList>
    </citation>
    <scope>NUCLEOTIDE SEQUENCE [LARGE SCALE GENOMIC DNA]</scope>
    <source>
        <strain evidence="5 6">RG2</strain>
    </source>
</reference>
<protein>
    <submittedName>
        <fullName evidence="5">OmpA family protein</fullName>
    </submittedName>
</protein>
<evidence type="ECO:0000313" key="6">
    <source>
        <dbReference type="Proteomes" id="UP000683559"/>
    </source>
</evidence>
<sequence>MKRHALMMMAMALLLASRPGPSAAADAPQGGSPAGSRVGTFSMSPIVGGVSFDGEQHLETAPLFGVRAGYNFTKNLEAEALFDYAKTRSTLTEKNTDFMRYGADLLWNFRPDEKFVPNLAAGYAGTQVKSQTKGAFGLGGGFKYFVTEDMAWRGDVRGVFIDNKFDRYAIEYTTGIYIPFGVTPPVAKLPAPPPPPEPVARPLPAVQPTLNLTVPPPAPAPVPVAAPEVSLAAAPAAIKKGEKSVLTWQSKRADNCDMRPDVGEVAPSGSVVVSPAADTIYALTCRGKGGTASANAAVMVAQPVTQAEKRFCNQPAVLMINFDTDKWNVKPQYHAELKTVGDFLNEFPEAYGEISGHTDGTASAPYNQRLSERRAQSVRDYIVKNFNIDPKRLTAKGYGKTKPVATNKTAVGRAKNRRIEANLVCQKNGAATAPAAQTVAPAKGSTKGAAAKKGVPGKKPVALVPAQGSVAVQGDVPPAQRQGEPEARIFPQGAGPGASASGSALLPAAQRKGEEVSRYFPAAAAPELKEGAVPPPLPEARRVQEPPVAYRDQAVPPPPVTVAVPGALPAGELSPQAAPLAEGAQPAPLLTSSAPPPPLPGAQRIKQAALPIPDTPATSAPTALPSTAAAPAVPPLAAVPDAVPVASALRKQEPEAPAPDEAPFVLKAATPTPVPDGRIALTGITIDKDGLSLFTSGKVNEFSLITMVEPFSLVIDLYGAVNGIGLPKAPVEKFDLTNVRFREFPDHLQITLDAGREEIIPYRSYRTDTGLRINIKPRSSHHIGP</sequence>
<dbReference type="RefSeq" id="WP_217287651.1">
    <property type="nucleotide sequence ID" value="NZ_CP077683.1"/>
</dbReference>
<dbReference type="InterPro" id="IPR027385">
    <property type="entry name" value="Beta-barrel_OMP"/>
</dbReference>
<dbReference type="EMBL" id="CP077683">
    <property type="protein sequence ID" value="QXE91058.1"/>
    <property type="molecule type" value="Genomic_DNA"/>
</dbReference>
<feature type="chain" id="PRO_5045737814" evidence="3">
    <location>
        <begin position="25"/>
        <end position="785"/>
    </location>
</feature>
<keyword evidence="1 3" id="KW-0732">Signal</keyword>
<keyword evidence="2" id="KW-0472">Membrane</keyword>
<dbReference type="Pfam" id="PF13505">
    <property type="entry name" value="OMP_b-brl"/>
    <property type="match status" value="1"/>
</dbReference>
<dbReference type="Pfam" id="PF00691">
    <property type="entry name" value="OmpA"/>
    <property type="match status" value="1"/>
</dbReference>
<evidence type="ECO:0000256" key="1">
    <source>
        <dbReference type="ARBA" id="ARBA00022729"/>
    </source>
</evidence>
<dbReference type="CDD" id="cd07185">
    <property type="entry name" value="OmpA_C-like"/>
    <property type="match status" value="1"/>
</dbReference>
<keyword evidence="6" id="KW-1185">Reference proteome</keyword>
<name>A0ABX8LLG1_9BACT</name>
<evidence type="ECO:0000259" key="4">
    <source>
        <dbReference type="PROSITE" id="PS51123"/>
    </source>
</evidence>
<feature type="domain" description="OmpA-like" evidence="4">
    <location>
        <begin position="309"/>
        <end position="427"/>
    </location>
</feature>